<dbReference type="Pfam" id="PF00872">
    <property type="entry name" value="Transposase_mut"/>
    <property type="match status" value="1"/>
</dbReference>
<evidence type="ECO:0000256" key="7">
    <source>
        <dbReference type="SAM" id="MobiDB-lite"/>
    </source>
</evidence>
<keyword evidence="5 6" id="KW-0233">DNA recombination</keyword>
<dbReference type="AlphaFoldDB" id="A0A512PCY4"/>
<dbReference type="EMBL" id="BKAL01000005">
    <property type="protein sequence ID" value="GEP69069.1"/>
    <property type="molecule type" value="Genomic_DNA"/>
</dbReference>
<evidence type="ECO:0000256" key="3">
    <source>
        <dbReference type="ARBA" id="ARBA00022578"/>
    </source>
</evidence>
<feature type="region of interest" description="Disordered" evidence="7">
    <location>
        <begin position="160"/>
        <end position="184"/>
    </location>
</feature>
<sequence length="184" mass="19722">MAGVIGLQGAGAWLGGPLSDVVTRTTPAVEVVVSAVVLVALVPLTWTHPQTVADSRLGATLWLCAGLLVPTGPSVLVQRPSRWSHPPKTSWPAVKAMQLSVHQQPTPEDVHAQFDKLLDQVTGPLPAVAGHLDDARADLLAFTTFPKEIWRKSWSNDPSARLNKGIRRRTDVVRSSSTRPALGP</sequence>
<keyword evidence="4 6" id="KW-0238">DNA-binding</keyword>
<dbReference type="GO" id="GO:0006313">
    <property type="term" value="P:DNA transposition"/>
    <property type="evidence" value="ECO:0007669"/>
    <property type="project" value="UniProtKB-UniRule"/>
</dbReference>
<reference evidence="8 9" key="1">
    <citation type="submission" date="2019-07" db="EMBL/GenBank/DDBJ databases">
        <title>Whole genome shotgun sequence of Cellulomonas soli NBRC 109434.</title>
        <authorList>
            <person name="Hosoyama A."/>
            <person name="Uohara A."/>
            <person name="Ohji S."/>
            <person name="Ichikawa N."/>
        </authorList>
    </citation>
    <scope>NUCLEOTIDE SEQUENCE [LARGE SCALE GENOMIC DNA]</scope>
    <source>
        <strain evidence="8 9">NBRC 109434</strain>
    </source>
</reference>
<dbReference type="GO" id="GO:0004803">
    <property type="term" value="F:transposase activity"/>
    <property type="evidence" value="ECO:0007669"/>
    <property type="project" value="UniProtKB-UniRule"/>
</dbReference>
<evidence type="ECO:0000256" key="1">
    <source>
        <dbReference type="ARBA" id="ARBA00002190"/>
    </source>
</evidence>
<evidence type="ECO:0000256" key="2">
    <source>
        <dbReference type="ARBA" id="ARBA00010961"/>
    </source>
</evidence>
<evidence type="ECO:0000313" key="9">
    <source>
        <dbReference type="Proteomes" id="UP000321798"/>
    </source>
</evidence>
<dbReference type="PANTHER" id="PTHR33217:SF7">
    <property type="entry name" value="TRANSPOSASE FOR INSERTION SEQUENCE ELEMENT IS1081"/>
    <property type="match status" value="1"/>
</dbReference>
<keyword evidence="6" id="KW-0814">Transposable element</keyword>
<evidence type="ECO:0000313" key="8">
    <source>
        <dbReference type="EMBL" id="GEP69069.1"/>
    </source>
</evidence>
<protein>
    <recommendedName>
        <fullName evidence="6">Mutator family transposase</fullName>
    </recommendedName>
</protein>
<comment type="function">
    <text evidence="1 6">Required for the transposition of the insertion element.</text>
</comment>
<gene>
    <name evidence="8" type="ORF">CSO01_17840</name>
</gene>
<evidence type="ECO:0000256" key="5">
    <source>
        <dbReference type="ARBA" id="ARBA00023172"/>
    </source>
</evidence>
<comment type="similarity">
    <text evidence="2 6">Belongs to the transposase mutator family.</text>
</comment>
<evidence type="ECO:0000256" key="4">
    <source>
        <dbReference type="ARBA" id="ARBA00023125"/>
    </source>
</evidence>
<name>A0A512PCY4_9CELL</name>
<comment type="caution">
    <text evidence="8">The sequence shown here is derived from an EMBL/GenBank/DDBJ whole genome shotgun (WGS) entry which is preliminary data.</text>
</comment>
<accession>A0A512PCY4</accession>
<dbReference type="PANTHER" id="PTHR33217">
    <property type="entry name" value="TRANSPOSASE FOR INSERTION SEQUENCE ELEMENT IS1081"/>
    <property type="match status" value="1"/>
</dbReference>
<keyword evidence="3 6" id="KW-0815">Transposition</keyword>
<proteinExistence type="inferred from homology"/>
<organism evidence="8 9">
    <name type="scientific">Cellulomonas soli</name>
    <dbReference type="NCBI Taxonomy" id="931535"/>
    <lineage>
        <taxon>Bacteria</taxon>
        <taxon>Bacillati</taxon>
        <taxon>Actinomycetota</taxon>
        <taxon>Actinomycetes</taxon>
        <taxon>Micrococcales</taxon>
        <taxon>Cellulomonadaceae</taxon>
        <taxon>Cellulomonas</taxon>
    </lineage>
</organism>
<dbReference type="InterPro" id="IPR001207">
    <property type="entry name" value="Transposase_mutator"/>
</dbReference>
<feature type="compositionally biased region" description="Low complexity" evidence="7">
    <location>
        <begin position="173"/>
        <end position="184"/>
    </location>
</feature>
<dbReference type="Proteomes" id="UP000321798">
    <property type="component" value="Unassembled WGS sequence"/>
</dbReference>
<evidence type="ECO:0000256" key="6">
    <source>
        <dbReference type="RuleBase" id="RU365089"/>
    </source>
</evidence>
<dbReference type="GO" id="GO:0003677">
    <property type="term" value="F:DNA binding"/>
    <property type="evidence" value="ECO:0007669"/>
    <property type="project" value="UniProtKB-UniRule"/>
</dbReference>
<keyword evidence="9" id="KW-1185">Reference proteome</keyword>